<feature type="region of interest" description="Disordered" evidence="1">
    <location>
        <begin position="1"/>
        <end position="42"/>
    </location>
</feature>
<feature type="compositionally biased region" description="Acidic residues" evidence="1">
    <location>
        <begin position="13"/>
        <end position="35"/>
    </location>
</feature>
<reference evidence="2 3" key="1">
    <citation type="submission" date="2021-06" db="EMBL/GenBank/DDBJ databases">
        <authorList>
            <person name="Palmer J.M."/>
        </authorList>
    </citation>
    <scope>NUCLEOTIDE SEQUENCE [LARGE SCALE GENOMIC DNA]</scope>
    <source>
        <strain evidence="2 3">AS_MEX2019</strain>
        <tissue evidence="2">Muscle</tissue>
    </source>
</reference>
<dbReference type="Proteomes" id="UP001469553">
    <property type="component" value="Unassembled WGS sequence"/>
</dbReference>
<gene>
    <name evidence="2" type="ORF">AMECASPLE_017047</name>
</gene>
<keyword evidence="3" id="KW-1185">Reference proteome</keyword>
<proteinExistence type="predicted"/>
<protein>
    <submittedName>
        <fullName evidence="2">Uncharacterized protein</fullName>
    </submittedName>
</protein>
<evidence type="ECO:0000313" key="2">
    <source>
        <dbReference type="EMBL" id="MEQ2303450.1"/>
    </source>
</evidence>
<sequence length="68" mass="7757">MKKRTARMKMKTEEDEEEDREDEEEDSEDEDEDREEAAAGFGSLLLGLEIMSGGLRAPRGPSRLTVRQ</sequence>
<accession>A0ABV0ZC24</accession>
<name>A0ABV0ZC24_9TELE</name>
<evidence type="ECO:0000256" key="1">
    <source>
        <dbReference type="SAM" id="MobiDB-lite"/>
    </source>
</evidence>
<comment type="caution">
    <text evidence="2">The sequence shown here is derived from an EMBL/GenBank/DDBJ whole genome shotgun (WGS) entry which is preliminary data.</text>
</comment>
<dbReference type="EMBL" id="JAHRIP010057691">
    <property type="protein sequence ID" value="MEQ2303450.1"/>
    <property type="molecule type" value="Genomic_DNA"/>
</dbReference>
<organism evidence="2 3">
    <name type="scientific">Ameca splendens</name>
    <dbReference type="NCBI Taxonomy" id="208324"/>
    <lineage>
        <taxon>Eukaryota</taxon>
        <taxon>Metazoa</taxon>
        <taxon>Chordata</taxon>
        <taxon>Craniata</taxon>
        <taxon>Vertebrata</taxon>
        <taxon>Euteleostomi</taxon>
        <taxon>Actinopterygii</taxon>
        <taxon>Neopterygii</taxon>
        <taxon>Teleostei</taxon>
        <taxon>Neoteleostei</taxon>
        <taxon>Acanthomorphata</taxon>
        <taxon>Ovalentaria</taxon>
        <taxon>Atherinomorphae</taxon>
        <taxon>Cyprinodontiformes</taxon>
        <taxon>Goodeidae</taxon>
        <taxon>Ameca</taxon>
    </lineage>
</organism>
<evidence type="ECO:0000313" key="3">
    <source>
        <dbReference type="Proteomes" id="UP001469553"/>
    </source>
</evidence>